<reference evidence="1" key="1">
    <citation type="journal article" date="2022" name="Nat. Microbiol.">
        <title>Unique mobile elements and scalable gene flow at the prokaryote-eukaryote boundary revealed by circularized Asgard archaea genomes.</title>
        <authorList>
            <person name="Wu F."/>
            <person name="Speth D.R."/>
            <person name="Philosof A."/>
            <person name="Cremiere A."/>
            <person name="Narayanan A."/>
            <person name="Barco R.A."/>
            <person name="Connon S.A."/>
            <person name="Amend J.P."/>
            <person name="Antoshechkin I.A."/>
            <person name="Orphan V.J."/>
        </authorList>
    </citation>
    <scope>NUCLEOTIDE SEQUENCE</scope>
    <source>
        <strain evidence="1">PR6</strain>
    </source>
</reference>
<sequence length="122" mass="14420">MSRTSLYESEYDEQYENVSFNGLEINEQYTNFYEIKESRELKITRKLNEPIKHLPIRIEKEAILQPGNIVKIPKEIIRELNWKVGTKLWFQIVDEKIQTIEMGKIASSAEEIKKAMKSLVED</sequence>
<accession>A0A9Y1BRB6</accession>
<organism evidence="1">
    <name type="scientific">Candidatus Heimdallarchaeum endolithica</name>
    <dbReference type="NCBI Taxonomy" id="2876572"/>
    <lineage>
        <taxon>Archaea</taxon>
        <taxon>Promethearchaeati</taxon>
        <taxon>Candidatus Heimdallarchaeota</taxon>
        <taxon>Candidatus Heimdallarchaeia (ex Rinke et al. 2021) (nom. nud.)</taxon>
        <taxon>Candidatus Heimdallarchaeales</taxon>
        <taxon>Candidatus Heimdallarchaeaceae</taxon>
        <taxon>Candidatus Heimdallarchaeum</taxon>
    </lineage>
</organism>
<evidence type="ECO:0000313" key="1">
    <source>
        <dbReference type="EMBL" id="UJG43620.1"/>
    </source>
</evidence>
<proteinExistence type="predicted"/>
<dbReference type="AlphaFoldDB" id="A0A9Y1BRB6"/>
<protein>
    <submittedName>
        <fullName evidence="1">Uncharacterized protein</fullName>
    </submittedName>
</protein>
<gene>
    <name evidence="1" type="ORF">K9W46_00210</name>
</gene>
<dbReference type="EMBL" id="CP084167">
    <property type="protein sequence ID" value="UJG43620.1"/>
    <property type="molecule type" value="Genomic_DNA"/>
</dbReference>
<name>A0A9Y1BRB6_9ARCH</name>
<dbReference type="Proteomes" id="UP001200513">
    <property type="component" value="Chromosome"/>
</dbReference>